<organism evidence="1 2">
    <name type="scientific">Echinops telfairi</name>
    <name type="common">Lesser hedgehog tenrec</name>
    <dbReference type="NCBI Taxonomy" id="9371"/>
    <lineage>
        <taxon>Eukaryota</taxon>
        <taxon>Metazoa</taxon>
        <taxon>Chordata</taxon>
        <taxon>Craniata</taxon>
        <taxon>Vertebrata</taxon>
        <taxon>Euteleostomi</taxon>
        <taxon>Mammalia</taxon>
        <taxon>Eutheria</taxon>
        <taxon>Afrotheria</taxon>
        <taxon>Tenrecidae</taxon>
        <taxon>Tenrecinae</taxon>
        <taxon>Echinops</taxon>
    </lineage>
</organism>
<protein>
    <submittedName>
        <fullName evidence="2">Apelin receptor early endogenous ligand</fullName>
    </submittedName>
</protein>
<reference evidence="2" key="1">
    <citation type="submission" date="2025-08" db="UniProtKB">
        <authorList>
            <consortium name="RefSeq"/>
        </authorList>
    </citation>
    <scope>IDENTIFICATION</scope>
</reference>
<evidence type="ECO:0000313" key="1">
    <source>
        <dbReference type="Proteomes" id="UP000694863"/>
    </source>
</evidence>
<dbReference type="GeneID" id="105978892"/>
<dbReference type="Pfam" id="PF22050">
    <property type="entry name" value="Toddler"/>
    <property type="match status" value="1"/>
</dbReference>
<dbReference type="RefSeq" id="XP_012860856.2">
    <property type="nucleotide sequence ID" value="XM_013005402.2"/>
</dbReference>
<gene>
    <name evidence="2" type="primary">LOC105978892</name>
</gene>
<accession>A0ABM0ZR52</accession>
<evidence type="ECO:0000313" key="2">
    <source>
        <dbReference type="RefSeq" id="XP_012860856.2"/>
    </source>
</evidence>
<dbReference type="InterPro" id="IPR047853">
    <property type="entry name" value="ELA"/>
</dbReference>
<keyword evidence="1" id="KW-1185">Reference proteome</keyword>
<name>A0ABM0ZR52_ECHTE</name>
<dbReference type="Proteomes" id="UP000694863">
    <property type="component" value="Unplaced"/>
</dbReference>
<sequence length="64" mass="7448">MNFGKLEVIENELDHIKIDVLVFIFMLNLLLSGQRPADNAVAKVNRHSCLQRRCRPLHAQMSFR</sequence>
<proteinExistence type="predicted"/>
<keyword evidence="2" id="KW-0675">Receptor</keyword>